<sequence length="119" mass="14054">MEEIKNTAEKKNPSDREKLKKRYIQKSQSIYRTVSKIKLWPARSGVLHSVKAIERRGSLTTITTYCGETFTVWDSKNSRSARWLRNRWYKEPCPRCGIPDWKLSKYLTTVFSHMKNGKI</sequence>
<evidence type="ECO:0008006" key="3">
    <source>
        <dbReference type="Google" id="ProtNLM"/>
    </source>
</evidence>
<evidence type="ECO:0000313" key="2">
    <source>
        <dbReference type="Proteomes" id="UP000192391"/>
    </source>
</evidence>
<dbReference type="KEGG" id="elim:B2M23_05190"/>
<dbReference type="GO" id="GO:0004812">
    <property type="term" value="F:aminoacyl-tRNA ligase activity"/>
    <property type="evidence" value="ECO:0007669"/>
    <property type="project" value="InterPro"/>
</dbReference>
<dbReference type="EMBL" id="CP019962">
    <property type="protein sequence ID" value="ARD64974.1"/>
    <property type="molecule type" value="Genomic_DNA"/>
</dbReference>
<name>A0AAC9QSL8_EUBLI</name>
<reference evidence="2" key="1">
    <citation type="journal article" date="2017" name="Sci. Rep.">
        <title>Determination of the Genome and Primary Transcriptome of Syngas Fermenting Eubacterium limosum ATCC 8486.</title>
        <authorList>
            <person name="Song Y."/>
            <person name="Shin J."/>
            <person name="Jeong Y."/>
            <person name="Jin S."/>
            <person name="Lee J.K."/>
            <person name="Kim D.R."/>
            <person name="Kim S.C."/>
            <person name="Cho S."/>
            <person name="Cho B.K."/>
        </authorList>
    </citation>
    <scope>NUCLEOTIDE SEQUENCE [LARGE SCALE GENOMIC DNA]</scope>
    <source>
        <strain evidence="2">ATCC 8486</strain>
    </source>
</reference>
<gene>
    <name evidence="1" type="ORF">B2M23_05190</name>
</gene>
<protein>
    <recommendedName>
        <fullName evidence="3">Pyrrolysyl-tRNA synthetase, N-terminal region</fullName>
    </recommendedName>
</protein>
<dbReference type="NCBIfam" id="TIGR03912">
    <property type="entry name" value="PylS_Nterm"/>
    <property type="match status" value="1"/>
</dbReference>
<accession>A0AAC9QSL8</accession>
<proteinExistence type="predicted"/>
<dbReference type="Proteomes" id="UP000192391">
    <property type="component" value="Chromosome"/>
</dbReference>
<dbReference type="AlphaFoldDB" id="A0AAC9QSL8"/>
<organism evidence="1 2">
    <name type="scientific">Eubacterium limosum</name>
    <dbReference type="NCBI Taxonomy" id="1736"/>
    <lineage>
        <taxon>Bacteria</taxon>
        <taxon>Bacillati</taxon>
        <taxon>Bacillota</taxon>
        <taxon>Clostridia</taxon>
        <taxon>Eubacteriales</taxon>
        <taxon>Eubacteriaceae</taxon>
        <taxon>Eubacterium</taxon>
    </lineage>
</organism>
<dbReference type="InterPro" id="IPR023878">
    <property type="entry name" value="Pyrrolysyl-tRNA_ligase_N"/>
</dbReference>
<evidence type="ECO:0000313" key="1">
    <source>
        <dbReference type="EMBL" id="ARD64974.1"/>
    </source>
</evidence>
<dbReference type="RefSeq" id="WP_052237210.1">
    <property type="nucleotide sequence ID" value="NZ_CP019962.1"/>
</dbReference>